<dbReference type="EMBL" id="JAUOPB010000012">
    <property type="protein sequence ID" value="MDO6423982.1"/>
    <property type="molecule type" value="Genomic_DNA"/>
</dbReference>
<dbReference type="SUPFAM" id="SSF53850">
    <property type="entry name" value="Periplasmic binding protein-like II"/>
    <property type="match status" value="1"/>
</dbReference>
<comment type="caution">
    <text evidence="1">The sequence shown here is derived from an EMBL/GenBank/DDBJ whole genome shotgun (WGS) entry which is preliminary data.</text>
</comment>
<accession>A0AAW7XAV3</accession>
<evidence type="ECO:0000313" key="2">
    <source>
        <dbReference type="Proteomes" id="UP001169760"/>
    </source>
</evidence>
<evidence type="ECO:0008006" key="3">
    <source>
        <dbReference type="Google" id="ProtNLM"/>
    </source>
</evidence>
<gene>
    <name evidence="1" type="ORF">Q4521_15975</name>
</gene>
<name>A0AAW7XAV3_9GAMM</name>
<evidence type="ECO:0000313" key="1">
    <source>
        <dbReference type="EMBL" id="MDO6423982.1"/>
    </source>
</evidence>
<protein>
    <recommendedName>
        <fullName evidence="3">Solute-binding protein family 3/N-terminal domain-containing protein</fullName>
    </recommendedName>
</protein>
<proteinExistence type="predicted"/>
<dbReference type="RefSeq" id="WP_303493491.1">
    <property type="nucleotide sequence ID" value="NZ_JAUOPB010000012.1"/>
</dbReference>
<organism evidence="1 2">
    <name type="scientific">Saccharophagus degradans</name>
    <dbReference type="NCBI Taxonomy" id="86304"/>
    <lineage>
        <taxon>Bacteria</taxon>
        <taxon>Pseudomonadati</taxon>
        <taxon>Pseudomonadota</taxon>
        <taxon>Gammaproteobacteria</taxon>
        <taxon>Cellvibrionales</taxon>
        <taxon>Cellvibrionaceae</taxon>
        <taxon>Saccharophagus</taxon>
    </lineage>
</organism>
<dbReference type="Proteomes" id="UP001169760">
    <property type="component" value="Unassembled WGS sequence"/>
</dbReference>
<dbReference type="AlphaFoldDB" id="A0AAW7XAV3"/>
<sequence>MFYTLELKDDTFIYTRLTSMGFYSFIKQIFLPLLLSHLVCTGVFAASNNKAIDTITHSTDGWSDNQVKYQVALLKAALEESRTLYGDYDLQLSNTGLSSSRTIWQISNGKISTGFSAGTSVELETLDADIERLLLPFLRSLHGLRQCLTHKSNIPLLSNVSSIESFNKISFGQGVGWAEAQIYPAAGLSLITASSVDRLLLMLEKKRFQCLPLSVLEIDQILEQAKANNHDLAIVPNLYIFYPNPVFINITKQPKHISYRVIYGVSRLFETGKAETIFYDYFAQAVHYTLPANAHIFLLNNHLLTQSDASRIESYFYAHYLQSKSLTIHKALP</sequence>
<reference evidence="1" key="1">
    <citation type="submission" date="2023-07" db="EMBL/GenBank/DDBJ databases">
        <title>Genome content predicts the carbon catabolic preferences of heterotrophic bacteria.</title>
        <authorList>
            <person name="Gralka M."/>
        </authorList>
    </citation>
    <scope>NUCLEOTIDE SEQUENCE</scope>
    <source>
        <strain evidence="1">I3M17_2</strain>
    </source>
</reference>